<dbReference type="Pfam" id="PF08842">
    <property type="entry name" value="Mfa2"/>
    <property type="match status" value="1"/>
</dbReference>
<comment type="caution">
    <text evidence="9">The sequence shown here is derived from an EMBL/GenBank/DDBJ whole genome shotgun (WGS) entry which is preliminary data.</text>
</comment>
<evidence type="ECO:0000256" key="6">
    <source>
        <dbReference type="ARBA" id="ARBA00023237"/>
    </source>
</evidence>
<evidence type="ECO:0000313" key="10">
    <source>
        <dbReference type="Proteomes" id="UP000823619"/>
    </source>
</evidence>
<dbReference type="EMBL" id="JADIMO010000021">
    <property type="protein sequence ID" value="MBO8444398.1"/>
    <property type="molecule type" value="Genomic_DNA"/>
</dbReference>
<reference evidence="9" key="2">
    <citation type="journal article" date="2021" name="PeerJ">
        <title>Extensive microbial diversity within the chicken gut microbiome revealed by metagenomics and culture.</title>
        <authorList>
            <person name="Gilroy R."/>
            <person name="Ravi A."/>
            <person name="Getino M."/>
            <person name="Pursley I."/>
            <person name="Horton D.L."/>
            <person name="Alikhan N.F."/>
            <person name="Baker D."/>
            <person name="Gharbi K."/>
            <person name="Hall N."/>
            <person name="Watson M."/>
            <person name="Adriaenssens E.M."/>
            <person name="Foster-Nyarko E."/>
            <person name="Jarju S."/>
            <person name="Secka A."/>
            <person name="Antonio M."/>
            <person name="Oren A."/>
            <person name="Chaudhuri R.R."/>
            <person name="La Ragione R."/>
            <person name="Hildebrand F."/>
            <person name="Pallen M.J."/>
        </authorList>
    </citation>
    <scope>NUCLEOTIDE SEQUENCE</scope>
    <source>
        <strain evidence="9">D5-748</strain>
    </source>
</reference>
<feature type="signal peptide" evidence="8">
    <location>
        <begin position="1"/>
        <end position="21"/>
    </location>
</feature>
<accession>A0A9D9ECP5</accession>
<reference evidence="9" key="1">
    <citation type="submission" date="2020-10" db="EMBL/GenBank/DDBJ databases">
        <authorList>
            <person name="Gilroy R."/>
        </authorList>
    </citation>
    <scope>NUCLEOTIDE SEQUENCE</scope>
    <source>
        <strain evidence="9">D5-748</strain>
    </source>
</reference>
<dbReference type="PROSITE" id="PS51257">
    <property type="entry name" value="PROKAR_LIPOPROTEIN"/>
    <property type="match status" value="1"/>
</dbReference>
<keyword evidence="7" id="KW-0449">Lipoprotein</keyword>
<evidence type="ECO:0000256" key="1">
    <source>
        <dbReference type="ARBA" id="ARBA00004442"/>
    </source>
</evidence>
<keyword evidence="5" id="KW-0564">Palmitate</keyword>
<name>A0A9D9ECP5_9BACT</name>
<dbReference type="Proteomes" id="UP000823619">
    <property type="component" value="Unassembled WGS sequence"/>
</dbReference>
<evidence type="ECO:0000256" key="2">
    <source>
        <dbReference type="ARBA" id="ARBA00007248"/>
    </source>
</evidence>
<feature type="chain" id="PRO_5038506529" evidence="8">
    <location>
        <begin position="22"/>
        <end position="302"/>
    </location>
</feature>
<comment type="similarity">
    <text evidence="2">Belongs to the bacteroidetes fimbrillin superfamily. FimB/Mfa2 family.</text>
</comment>
<proteinExistence type="inferred from homology"/>
<dbReference type="GO" id="GO:0009279">
    <property type="term" value="C:cell outer membrane"/>
    <property type="evidence" value="ECO:0007669"/>
    <property type="project" value="UniProtKB-SubCell"/>
</dbReference>
<evidence type="ECO:0000256" key="5">
    <source>
        <dbReference type="ARBA" id="ARBA00023139"/>
    </source>
</evidence>
<evidence type="ECO:0000256" key="7">
    <source>
        <dbReference type="ARBA" id="ARBA00023288"/>
    </source>
</evidence>
<dbReference type="AlphaFoldDB" id="A0A9D9ECP5"/>
<evidence type="ECO:0000313" key="9">
    <source>
        <dbReference type="EMBL" id="MBO8444398.1"/>
    </source>
</evidence>
<organism evidence="9 10">
    <name type="scientific">Candidatus Cryptobacteroides merdavium</name>
    <dbReference type="NCBI Taxonomy" id="2840769"/>
    <lineage>
        <taxon>Bacteria</taxon>
        <taxon>Pseudomonadati</taxon>
        <taxon>Bacteroidota</taxon>
        <taxon>Bacteroidia</taxon>
        <taxon>Bacteroidales</taxon>
        <taxon>Candidatus Cryptobacteroides</taxon>
    </lineage>
</organism>
<dbReference type="InterPro" id="IPR014941">
    <property type="entry name" value="FimB/Mfa2/Mfa3"/>
</dbReference>
<protein>
    <submittedName>
        <fullName evidence="9">FimB/Mfa2 family fimbrial subunit</fullName>
    </submittedName>
</protein>
<keyword evidence="3 8" id="KW-0732">Signal</keyword>
<comment type="subcellular location">
    <subcellularLocation>
        <location evidence="1">Cell outer membrane</location>
    </subcellularLocation>
</comment>
<keyword evidence="4" id="KW-0472">Membrane</keyword>
<evidence type="ECO:0000256" key="8">
    <source>
        <dbReference type="SAM" id="SignalP"/>
    </source>
</evidence>
<gene>
    <name evidence="9" type="ORF">IAC23_01700</name>
</gene>
<evidence type="ECO:0000256" key="4">
    <source>
        <dbReference type="ARBA" id="ARBA00023136"/>
    </source>
</evidence>
<evidence type="ECO:0000256" key="3">
    <source>
        <dbReference type="ARBA" id="ARBA00022729"/>
    </source>
</evidence>
<keyword evidence="6" id="KW-0998">Cell outer membrane</keyword>
<sequence>MKTNVTRAAAMAASAGFAAMALSVSCTKDRVALPDTDGGAAGSVTVRASIAGYYGDDHSAGAGNAVRDLQACIFEDGRMTGIFDNLSLSGGSCDLAIDGHSGTLYMLANTDGLIDLAALQAGEISETEWLRTAVAMKDGAPADFFSGSVSLDGMDKSQTRIPLSLRRGMARFDLKFNTAGMAEVHRVTLRNAAESVFLFPVSGQYSPEDVSRKDYSAEFREQPLTADTEGVLHVYEQSTGNRVVISVDAVIDGKTEVLTKELEEPLKRNTIYTLTLRKDTIDVSLEVSFDEWEPGSDTELMP</sequence>